<dbReference type="GO" id="GO:1901137">
    <property type="term" value="P:carbohydrate derivative biosynthetic process"/>
    <property type="evidence" value="ECO:0007669"/>
    <property type="project" value="UniProtKB-ARBA"/>
</dbReference>
<dbReference type="AlphaFoldDB" id="A0A8J3Q0F2"/>
<dbReference type="Gene3D" id="3.40.50.2000">
    <property type="entry name" value="Glycogen Phosphorylase B"/>
    <property type="match status" value="2"/>
</dbReference>
<dbReference type="Proteomes" id="UP000630097">
    <property type="component" value="Unassembled WGS sequence"/>
</dbReference>
<keyword evidence="2" id="KW-0808">Transferase</keyword>
<dbReference type="InterPro" id="IPR028098">
    <property type="entry name" value="Glyco_trans_4-like_N"/>
</dbReference>
<proteinExistence type="predicted"/>
<name>A0A8J3Q0F2_9ACTN</name>
<dbReference type="PANTHER" id="PTHR45947">
    <property type="entry name" value="SULFOQUINOVOSYL TRANSFERASE SQD2"/>
    <property type="match status" value="1"/>
</dbReference>
<comment type="caution">
    <text evidence="4">The sequence shown here is derived from an EMBL/GenBank/DDBJ whole genome shotgun (WGS) entry which is preliminary data.</text>
</comment>
<sequence>MNAVPAPSSPDPAGAQPSLAVAAAPARRRRVLIATDTYPPDVNGASYFTHRLADGLVARGADVHVVCSSDEGRPRTEVVGGVVVHRLWSARLPVHPTMRITLPPGLKRTMEHLIGRARPDVVHVQGHFMIGRAALGAAGRAGLPVVATNHFMPDNLFQFARVPGALRARAGHLAWQDLARVFARAHRVTTPTRIAARLLVDKGFPHEVEAVSCGIDLQRFQRQPQEWARRRFGVADRPTVLFVGRLDEEKRLEDLIRALPHVLNHVDAQAVLVGTGARRQDLERLAARIGVGERVRFLGFIPDADLPQVYSAADVFAMPGVAELQSIATLEAMAAGLPVVAADAMALPHLVSGNGFLYRPGDAQEMARHLVAILTSAETHATMSRASLAIAATHDHQRSLDRFEEIYTELLA</sequence>
<reference evidence="4 5" key="1">
    <citation type="submission" date="2021-01" db="EMBL/GenBank/DDBJ databases">
        <title>Whole genome shotgun sequence of Planotetraspora kaengkrachanensis NBRC 104272.</title>
        <authorList>
            <person name="Komaki H."/>
            <person name="Tamura T."/>
        </authorList>
    </citation>
    <scope>NUCLEOTIDE SEQUENCE [LARGE SCALE GENOMIC DNA]</scope>
    <source>
        <strain evidence="4 5">NBRC 104272</strain>
    </source>
</reference>
<accession>A0A8J3Q0F2</accession>
<dbReference type="PANTHER" id="PTHR45947:SF3">
    <property type="entry name" value="SULFOQUINOVOSYL TRANSFERASE SQD2"/>
    <property type="match status" value="1"/>
</dbReference>
<dbReference type="GO" id="GO:0016757">
    <property type="term" value="F:glycosyltransferase activity"/>
    <property type="evidence" value="ECO:0007669"/>
    <property type="project" value="UniProtKB-KW"/>
</dbReference>
<evidence type="ECO:0000256" key="2">
    <source>
        <dbReference type="ARBA" id="ARBA00022679"/>
    </source>
</evidence>
<evidence type="ECO:0000313" key="4">
    <source>
        <dbReference type="EMBL" id="GIG84452.1"/>
    </source>
</evidence>
<protein>
    <recommendedName>
        <fullName evidence="3">Glycosyltransferase subfamily 4-like N-terminal domain-containing protein</fullName>
    </recommendedName>
</protein>
<dbReference type="InterPro" id="IPR050194">
    <property type="entry name" value="Glycosyltransferase_grp1"/>
</dbReference>
<dbReference type="RefSeq" id="WP_203887716.1">
    <property type="nucleotide sequence ID" value="NZ_BAABHH010000008.1"/>
</dbReference>
<feature type="domain" description="Glycosyltransferase subfamily 4-like N-terminal" evidence="3">
    <location>
        <begin position="42"/>
        <end position="219"/>
    </location>
</feature>
<evidence type="ECO:0000259" key="3">
    <source>
        <dbReference type="Pfam" id="PF13439"/>
    </source>
</evidence>
<keyword evidence="5" id="KW-1185">Reference proteome</keyword>
<keyword evidence="1" id="KW-0328">Glycosyltransferase</keyword>
<dbReference type="SUPFAM" id="SSF53756">
    <property type="entry name" value="UDP-Glycosyltransferase/glycogen phosphorylase"/>
    <property type="match status" value="1"/>
</dbReference>
<gene>
    <name evidence="4" type="ORF">Pka01_75790</name>
</gene>
<dbReference type="EMBL" id="BONV01000051">
    <property type="protein sequence ID" value="GIG84452.1"/>
    <property type="molecule type" value="Genomic_DNA"/>
</dbReference>
<evidence type="ECO:0000313" key="5">
    <source>
        <dbReference type="Proteomes" id="UP000630097"/>
    </source>
</evidence>
<organism evidence="4 5">
    <name type="scientific">Planotetraspora kaengkrachanensis</name>
    <dbReference type="NCBI Taxonomy" id="575193"/>
    <lineage>
        <taxon>Bacteria</taxon>
        <taxon>Bacillati</taxon>
        <taxon>Actinomycetota</taxon>
        <taxon>Actinomycetes</taxon>
        <taxon>Streptosporangiales</taxon>
        <taxon>Streptosporangiaceae</taxon>
        <taxon>Planotetraspora</taxon>
    </lineage>
</organism>
<dbReference type="Pfam" id="PF13692">
    <property type="entry name" value="Glyco_trans_1_4"/>
    <property type="match status" value="1"/>
</dbReference>
<evidence type="ECO:0000256" key="1">
    <source>
        <dbReference type="ARBA" id="ARBA00022676"/>
    </source>
</evidence>
<dbReference type="Pfam" id="PF13439">
    <property type="entry name" value="Glyco_transf_4"/>
    <property type="match status" value="1"/>
</dbReference>